<keyword evidence="3" id="KW-1185">Reference proteome</keyword>
<dbReference type="Proteomes" id="UP000619295">
    <property type="component" value="Unassembled WGS sequence"/>
</dbReference>
<accession>A0A927I1E3</accession>
<sequence>MVRSINNPDRSIEISGFCSPAFAAVKDVFYKNFTARGEVGASVSVTIRGETVVDLWGGNTDAAQKEPWQKDTICCVQSVSKEITALAFHMAVDRGLIDVDELVTTYWPEFGQAGKEKTKVRWLLDHRCGIPIVAGATPGMAYDWTRMTEGLAATAPLWEPGTTPCYHSANYGFIIGEVLRRVTNRSVGEFLRKEIAEPLGIDCVIGLRDEEDARVATFLDKEDHISQAWIDEGTNIFAKSWKIFWDDEDFNSREWRRAEIPSVNAHTNARALARICGVLACGGVIDGVRLLSAAAVERAAEVQWTGKDVQDRLLSLSLGFLMPTENFPSTGPRTIGMLGAGGATAFADPDLNLGFGYSMNAMDPAQAGRQRPQALVAALNSCLGR</sequence>
<dbReference type="Pfam" id="PF00144">
    <property type="entry name" value="Beta-lactamase"/>
    <property type="match status" value="1"/>
</dbReference>
<organism evidence="2 3">
    <name type="scientific">Bosea spartocytisi</name>
    <dbReference type="NCBI Taxonomy" id="2773451"/>
    <lineage>
        <taxon>Bacteria</taxon>
        <taxon>Pseudomonadati</taxon>
        <taxon>Pseudomonadota</taxon>
        <taxon>Alphaproteobacteria</taxon>
        <taxon>Hyphomicrobiales</taxon>
        <taxon>Boseaceae</taxon>
        <taxon>Bosea</taxon>
    </lineage>
</organism>
<evidence type="ECO:0000259" key="1">
    <source>
        <dbReference type="Pfam" id="PF00144"/>
    </source>
</evidence>
<name>A0A927I1E3_9HYPH</name>
<dbReference type="RefSeq" id="WP_191124915.1">
    <property type="nucleotide sequence ID" value="NZ_JACXWY010000011.1"/>
</dbReference>
<evidence type="ECO:0000313" key="3">
    <source>
        <dbReference type="Proteomes" id="UP000619295"/>
    </source>
</evidence>
<evidence type="ECO:0000313" key="2">
    <source>
        <dbReference type="EMBL" id="MBD3847496.1"/>
    </source>
</evidence>
<proteinExistence type="predicted"/>
<dbReference type="PANTHER" id="PTHR43319:SF3">
    <property type="entry name" value="BETA-LACTAMASE-RELATED DOMAIN-CONTAINING PROTEIN"/>
    <property type="match status" value="1"/>
</dbReference>
<dbReference type="InterPro" id="IPR001466">
    <property type="entry name" value="Beta-lactam-related"/>
</dbReference>
<gene>
    <name evidence="2" type="ORF">IED13_17485</name>
</gene>
<dbReference type="AlphaFoldDB" id="A0A927I1E3"/>
<dbReference type="EMBL" id="JACXWY010000011">
    <property type="protein sequence ID" value="MBD3847496.1"/>
    <property type="molecule type" value="Genomic_DNA"/>
</dbReference>
<reference evidence="2" key="1">
    <citation type="submission" date="2020-09" db="EMBL/GenBank/DDBJ databases">
        <title>Bosea spartocytisi sp. nov. a root nodule endophyte of Spartocytisus supranubius in the high mountain ecosystem fo the Teide National Park (Canary Islands, Spain).</title>
        <authorList>
            <person name="Pulido-Suarez L."/>
            <person name="Peix A."/>
            <person name="Igual J.M."/>
            <person name="Socas-Perez N."/>
            <person name="Velazquez E."/>
            <person name="Flores-Felix J.D."/>
            <person name="Leon-Barrios M."/>
        </authorList>
    </citation>
    <scope>NUCLEOTIDE SEQUENCE</scope>
    <source>
        <strain evidence="2">SSUT16</strain>
    </source>
</reference>
<dbReference type="SUPFAM" id="SSF56601">
    <property type="entry name" value="beta-lactamase/transpeptidase-like"/>
    <property type="match status" value="1"/>
</dbReference>
<feature type="domain" description="Beta-lactamase-related" evidence="1">
    <location>
        <begin position="34"/>
        <end position="377"/>
    </location>
</feature>
<dbReference type="PANTHER" id="PTHR43319">
    <property type="entry name" value="BETA-LACTAMASE-RELATED"/>
    <property type="match status" value="1"/>
</dbReference>
<protein>
    <submittedName>
        <fullName evidence="2">Beta-lactamase family protein</fullName>
    </submittedName>
</protein>
<dbReference type="InterPro" id="IPR012338">
    <property type="entry name" value="Beta-lactam/transpept-like"/>
</dbReference>
<comment type="caution">
    <text evidence="2">The sequence shown here is derived from an EMBL/GenBank/DDBJ whole genome shotgun (WGS) entry which is preliminary data.</text>
</comment>
<dbReference type="InterPro" id="IPR052907">
    <property type="entry name" value="Beta-lactamase/esterase"/>
</dbReference>
<dbReference type="Gene3D" id="3.40.710.10">
    <property type="entry name" value="DD-peptidase/beta-lactamase superfamily"/>
    <property type="match status" value="1"/>
</dbReference>